<dbReference type="EMBL" id="GGEC01082489">
    <property type="protein sequence ID" value="MBX62973.1"/>
    <property type="molecule type" value="Transcribed_RNA"/>
</dbReference>
<evidence type="ECO:0000313" key="1">
    <source>
        <dbReference type="EMBL" id="MBX62973.1"/>
    </source>
</evidence>
<sequence>MELIFDIGEKGFW</sequence>
<accession>A0A2P2Q7L2</accession>
<protein>
    <submittedName>
        <fullName evidence="1">Uncharacterized protein</fullName>
    </submittedName>
</protein>
<reference evidence="1" key="1">
    <citation type="submission" date="2018-02" db="EMBL/GenBank/DDBJ databases">
        <title>Rhizophora mucronata_Transcriptome.</title>
        <authorList>
            <person name="Meera S.P."/>
            <person name="Sreeshan A."/>
            <person name="Augustine A."/>
        </authorList>
    </citation>
    <scope>NUCLEOTIDE SEQUENCE</scope>
    <source>
        <tissue evidence="1">Leaf</tissue>
    </source>
</reference>
<organism evidence="1">
    <name type="scientific">Rhizophora mucronata</name>
    <name type="common">Asiatic mangrove</name>
    <dbReference type="NCBI Taxonomy" id="61149"/>
    <lineage>
        <taxon>Eukaryota</taxon>
        <taxon>Viridiplantae</taxon>
        <taxon>Streptophyta</taxon>
        <taxon>Embryophyta</taxon>
        <taxon>Tracheophyta</taxon>
        <taxon>Spermatophyta</taxon>
        <taxon>Magnoliopsida</taxon>
        <taxon>eudicotyledons</taxon>
        <taxon>Gunneridae</taxon>
        <taxon>Pentapetalae</taxon>
        <taxon>rosids</taxon>
        <taxon>fabids</taxon>
        <taxon>Malpighiales</taxon>
        <taxon>Rhizophoraceae</taxon>
        <taxon>Rhizophora</taxon>
    </lineage>
</organism>
<name>A0A2P2Q7L2_RHIMU</name>
<proteinExistence type="predicted"/>